<dbReference type="PANTHER" id="PTHR44083">
    <property type="entry name" value="TOPLESS-RELATED PROTEIN 1-RELATED"/>
    <property type="match status" value="1"/>
</dbReference>
<dbReference type="InterPro" id="IPR027728">
    <property type="entry name" value="Topless_fam"/>
</dbReference>
<proteinExistence type="predicted"/>
<dbReference type="SUPFAM" id="SSF50978">
    <property type="entry name" value="WD40 repeat-like"/>
    <property type="match status" value="2"/>
</dbReference>
<dbReference type="Pfam" id="PF00400">
    <property type="entry name" value="WD40"/>
    <property type="match status" value="4"/>
</dbReference>
<organism evidence="6 7">
    <name type="scientific">Ficus carica</name>
    <name type="common">Common fig</name>
    <dbReference type="NCBI Taxonomy" id="3494"/>
    <lineage>
        <taxon>Eukaryota</taxon>
        <taxon>Viridiplantae</taxon>
        <taxon>Streptophyta</taxon>
        <taxon>Embryophyta</taxon>
        <taxon>Tracheophyta</taxon>
        <taxon>Spermatophyta</taxon>
        <taxon>Magnoliopsida</taxon>
        <taxon>eudicotyledons</taxon>
        <taxon>Gunneridae</taxon>
        <taxon>Pentapetalae</taxon>
        <taxon>rosids</taxon>
        <taxon>fabids</taxon>
        <taxon>Rosales</taxon>
        <taxon>Moraceae</taxon>
        <taxon>Ficeae</taxon>
        <taxon>Ficus</taxon>
    </lineage>
</organism>
<dbReference type="InterPro" id="IPR036322">
    <property type="entry name" value="WD40_repeat_dom_sf"/>
</dbReference>
<keyword evidence="7" id="KW-1185">Reference proteome</keyword>
<dbReference type="SMART" id="SM00320">
    <property type="entry name" value="WD40"/>
    <property type="match status" value="10"/>
</dbReference>
<dbReference type="InterPro" id="IPR006595">
    <property type="entry name" value="CTLH_C"/>
</dbReference>
<feature type="repeat" description="WD" evidence="3">
    <location>
        <begin position="438"/>
        <end position="481"/>
    </location>
</feature>
<evidence type="ECO:0000256" key="4">
    <source>
        <dbReference type="SAM" id="MobiDB-lite"/>
    </source>
</evidence>
<comment type="caution">
    <text evidence="6">The sequence shown here is derived from an EMBL/GenBank/DDBJ whole genome shotgun (WGS) entry which is preliminary data.</text>
</comment>
<feature type="domain" description="CTLH" evidence="5">
    <location>
        <begin position="36"/>
        <end position="93"/>
    </location>
</feature>
<dbReference type="SMART" id="SM00668">
    <property type="entry name" value="CTLH"/>
    <property type="match status" value="1"/>
</dbReference>
<evidence type="ECO:0000313" key="6">
    <source>
        <dbReference type="EMBL" id="GMN45473.1"/>
    </source>
</evidence>
<dbReference type="InterPro" id="IPR006594">
    <property type="entry name" value="LisH"/>
</dbReference>
<dbReference type="PROSITE" id="PS50897">
    <property type="entry name" value="CTLH"/>
    <property type="match status" value="1"/>
</dbReference>
<dbReference type="Proteomes" id="UP001187192">
    <property type="component" value="Unassembled WGS sequence"/>
</dbReference>
<dbReference type="PROSITE" id="PS00678">
    <property type="entry name" value="WD_REPEATS_1"/>
    <property type="match status" value="1"/>
</dbReference>
<evidence type="ECO:0000256" key="3">
    <source>
        <dbReference type="PROSITE-ProRule" id="PRU00221"/>
    </source>
</evidence>
<keyword evidence="1 3" id="KW-0853">WD repeat</keyword>
<dbReference type="Gene3D" id="2.130.10.10">
    <property type="entry name" value="YVTN repeat-like/Quinoprotein amine dehydrogenase"/>
    <property type="match status" value="3"/>
</dbReference>
<dbReference type="InterPro" id="IPR054532">
    <property type="entry name" value="TPL_SMU1_LisH-like"/>
</dbReference>
<feature type="repeat" description="WD" evidence="3">
    <location>
        <begin position="870"/>
        <end position="911"/>
    </location>
</feature>
<accession>A0AA88D4C1</accession>
<dbReference type="PANTHER" id="PTHR44083:SF46">
    <property type="entry name" value="CTLH DOMAIN-CONTAINING PROTEIN"/>
    <property type="match status" value="1"/>
</dbReference>
<sequence length="1084" mass="119932">MSSSLSRDLILLILQFLDEEKFKGTLHKFEQECGLFFNLEYFEELVLSGNWDEIETYLLGFTRVTDNRYSMKIFFEIHKQKYLEALDMLDRAKAVEILAKDLKVFSTFNEGLYKEMTQLITLDNFRENDQLVGYRDTKTARAIMLVELKKLIEANPLFREKLEFPSIRNSRLRMLINQSLNWQHSLCLNPRQNPDIRTLFTDHSCRNSNDSFAQMNGNSQLMGSVPKPDGLLPISSNGPFQLPTSPVQTPLWTWMSIPSTASHPAVSGAANAPGFGVLGNPGATIPKGPGEYSDGAPKVRFPGAPERVMLPGSNPVQSGSADEFPKTLVRTLCQGSVATSMDFHPNQQTLLLLGTTVGDISLWEASSREKLFSRSFQLWDIGNSSMISKSALTKDPSVSVRRILWTSDGNIFGVAFSKHIMQLYRYHGGNDIRPHLEIDAHIGSVNDLAFCHPNKQLCAVTCGDDKTIKVWDVGTGATLYTFEGHAAPVFSVCPHNKENVHFVFSTSIDGKIKAWLYDLAGSRVDYDAPGRSCTTMAYSADGKRLFSCGTSKDGESHVVEWNENEGSVKRAYQGFLKHSSNVVQFDTTKNRFLAVGDDYSIKVWDMDNVNLLTTIDAEGDLPASPRIRFNKDGTLLAVSANENRIKILATADGLRLMRTYDNHSLLASRVASETLTLNGGTRNLDSVKRRTTEESNATGVWRPAEISEAAQLQLLRLSSAVNIDKISRLMYTNSGTSILALASNAVHLLWRWLRTKQNLGAKATTKIAPHLVQPPSGMLMTNDLTNCRPEDAVPCFALSKNDSYVMSASGGKISLFNMMSFKTMTTFMCPPPVATYLAFHPKDNNIIAVGMDDSTINIYNVRVDEVKNQLKGHSKRITGLAFSFVLKILVSAGADAQIVSWNSESWEMKRSTSLQLPAGRSAAVLSDTQVQFHKDQIHFLVVHETQLSVHEFTELKCLKQWVAGESSSPISHATFSCDSQLIYAGFLDGVIRIFNTENLQVRCQINPTAYLPTNVSSGMVYPQVVAAHPQEVNQFAVGLTDGEVVMLEPTEADGRWGVPQPPPSPAENGLPTPVAAACSDQPKC</sequence>
<dbReference type="InterPro" id="IPR048419">
    <property type="entry name" value="Topless_Znf"/>
</dbReference>
<evidence type="ECO:0000259" key="5">
    <source>
        <dbReference type="PROSITE" id="PS50897"/>
    </source>
</evidence>
<dbReference type="AlphaFoldDB" id="A0AA88D4C1"/>
<dbReference type="EMBL" id="BTGU01000020">
    <property type="protein sequence ID" value="GMN45473.1"/>
    <property type="molecule type" value="Genomic_DNA"/>
</dbReference>
<evidence type="ECO:0000256" key="2">
    <source>
        <dbReference type="ARBA" id="ARBA00022737"/>
    </source>
</evidence>
<dbReference type="Pfam" id="PF21889">
    <property type="entry name" value="TPR1-like_2nd"/>
    <property type="match status" value="1"/>
</dbReference>
<gene>
    <name evidence="6" type="ORF">TIFTF001_014654</name>
</gene>
<feature type="region of interest" description="Disordered" evidence="4">
    <location>
        <begin position="1052"/>
        <end position="1084"/>
    </location>
</feature>
<dbReference type="PROSITE" id="PS50896">
    <property type="entry name" value="LISH"/>
    <property type="match status" value="1"/>
</dbReference>
<dbReference type="InterPro" id="IPR054080">
    <property type="entry name" value="TPR1-like_2nd"/>
</dbReference>
<reference evidence="6" key="1">
    <citation type="submission" date="2023-07" db="EMBL/GenBank/DDBJ databases">
        <title>draft genome sequence of fig (Ficus carica).</title>
        <authorList>
            <person name="Takahashi T."/>
            <person name="Nishimura K."/>
        </authorList>
    </citation>
    <scope>NUCLEOTIDE SEQUENCE</scope>
</reference>
<dbReference type="InterPro" id="IPR019775">
    <property type="entry name" value="WD40_repeat_CS"/>
</dbReference>
<dbReference type="PROSITE" id="PS50082">
    <property type="entry name" value="WD_REPEATS_2"/>
    <property type="match status" value="3"/>
</dbReference>
<dbReference type="GO" id="GO:0006355">
    <property type="term" value="P:regulation of DNA-templated transcription"/>
    <property type="evidence" value="ECO:0007669"/>
    <property type="project" value="InterPro"/>
</dbReference>
<dbReference type="PROSITE" id="PS50294">
    <property type="entry name" value="WD_REPEATS_REGION"/>
    <property type="match status" value="1"/>
</dbReference>
<keyword evidence="2" id="KW-0677">Repeat</keyword>
<dbReference type="InterPro" id="IPR015943">
    <property type="entry name" value="WD40/YVTN_repeat-like_dom_sf"/>
</dbReference>
<name>A0AA88D4C1_FICCA</name>
<protein>
    <recommendedName>
        <fullName evidence="5">CTLH domain-containing protein</fullName>
    </recommendedName>
</protein>
<feature type="repeat" description="WD" evidence="3">
    <location>
        <begin position="575"/>
        <end position="614"/>
    </location>
</feature>
<dbReference type="Pfam" id="PF17814">
    <property type="entry name" value="LisH_TPL"/>
    <property type="match status" value="1"/>
</dbReference>
<dbReference type="SMART" id="SM00667">
    <property type="entry name" value="LisH"/>
    <property type="match status" value="1"/>
</dbReference>
<evidence type="ECO:0000313" key="7">
    <source>
        <dbReference type="Proteomes" id="UP001187192"/>
    </source>
</evidence>
<dbReference type="InterPro" id="IPR001680">
    <property type="entry name" value="WD40_rpt"/>
</dbReference>
<evidence type="ECO:0000256" key="1">
    <source>
        <dbReference type="ARBA" id="ARBA00022574"/>
    </source>
</evidence>
<dbReference type="Pfam" id="PF21359">
    <property type="entry name" value="zf_topless"/>
    <property type="match status" value="1"/>
</dbReference>